<accession>A0AAV0BGW5</accession>
<reference evidence="1" key="1">
    <citation type="submission" date="2022-06" db="EMBL/GenBank/DDBJ databases">
        <authorList>
            <consortium name="SYNGENTA / RWTH Aachen University"/>
        </authorList>
    </citation>
    <scope>NUCLEOTIDE SEQUENCE</scope>
</reference>
<keyword evidence="2" id="KW-1185">Reference proteome</keyword>
<organism evidence="1 2">
    <name type="scientific">Phakopsora pachyrhizi</name>
    <name type="common">Asian soybean rust disease fungus</name>
    <dbReference type="NCBI Taxonomy" id="170000"/>
    <lineage>
        <taxon>Eukaryota</taxon>
        <taxon>Fungi</taxon>
        <taxon>Dikarya</taxon>
        <taxon>Basidiomycota</taxon>
        <taxon>Pucciniomycotina</taxon>
        <taxon>Pucciniomycetes</taxon>
        <taxon>Pucciniales</taxon>
        <taxon>Phakopsoraceae</taxon>
        <taxon>Phakopsora</taxon>
    </lineage>
</organism>
<proteinExistence type="predicted"/>
<dbReference type="AlphaFoldDB" id="A0AAV0BGW5"/>
<dbReference type="Proteomes" id="UP001153365">
    <property type="component" value="Unassembled WGS sequence"/>
</dbReference>
<gene>
    <name evidence="1" type="ORF">PPACK8108_LOCUS21217</name>
</gene>
<comment type="caution">
    <text evidence="1">The sequence shown here is derived from an EMBL/GenBank/DDBJ whole genome shotgun (WGS) entry which is preliminary data.</text>
</comment>
<protein>
    <submittedName>
        <fullName evidence="1">Uncharacterized protein</fullName>
    </submittedName>
</protein>
<name>A0AAV0BGW5_PHAPC</name>
<sequence length="341" mass="38527">MLSGAKNQEIDITAIENQNEKIQPIKSGRSALKLSSLFLSKISQSCYSSSITDSSKNSNIRIKDDDNDDDYETKLENVLRVETFNPISLLDRHRKVHLESQRKIIILELIENDQSIKSKAGPIITKETKDQSLIGKLRKNPLEVGNVCLELKDFRRFREVLKLILSDFIKGEANKNVRINRSVKRGQERLKTKQQLNGSVEGEGRGVTDDGFEGWEGVDGHQRSTVGLQVQSLELIKLLTCLDITTPDNEYDRGPTNRDKKVALNGGQTQWVVVTRGDLLAEVYPEVSKWKLDYDLRGWEPDSESKISEHTEDGDLIRGVFVNMTCPVGKLVGPIVWPYYG</sequence>
<evidence type="ECO:0000313" key="1">
    <source>
        <dbReference type="EMBL" id="CAH7686554.1"/>
    </source>
</evidence>
<dbReference type="EMBL" id="CALTRL010005797">
    <property type="protein sequence ID" value="CAH7686554.1"/>
    <property type="molecule type" value="Genomic_DNA"/>
</dbReference>
<dbReference type="Gene3D" id="1.25.40.430">
    <property type="match status" value="1"/>
</dbReference>
<evidence type="ECO:0000313" key="2">
    <source>
        <dbReference type="Proteomes" id="UP001153365"/>
    </source>
</evidence>